<evidence type="ECO:0000313" key="1">
    <source>
        <dbReference type="EMBL" id="KAH9522018.1"/>
    </source>
</evidence>
<dbReference type="EMBL" id="ASGP02000002">
    <property type="protein sequence ID" value="KAH9522018.1"/>
    <property type="molecule type" value="Genomic_DNA"/>
</dbReference>
<organism evidence="1 2">
    <name type="scientific">Dermatophagoides farinae</name>
    <name type="common">American house dust mite</name>
    <dbReference type="NCBI Taxonomy" id="6954"/>
    <lineage>
        <taxon>Eukaryota</taxon>
        <taxon>Metazoa</taxon>
        <taxon>Ecdysozoa</taxon>
        <taxon>Arthropoda</taxon>
        <taxon>Chelicerata</taxon>
        <taxon>Arachnida</taxon>
        <taxon>Acari</taxon>
        <taxon>Acariformes</taxon>
        <taxon>Sarcoptiformes</taxon>
        <taxon>Astigmata</taxon>
        <taxon>Psoroptidia</taxon>
        <taxon>Analgoidea</taxon>
        <taxon>Pyroglyphidae</taxon>
        <taxon>Dermatophagoidinae</taxon>
        <taxon>Dermatophagoides</taxon>
    </lineage>
</organism>
<evidence type="ECO:0000313" key="2">
    <source>
        <dbReference type="Proteomes" id="UP000790347"/>
    </source>
</evidence>
<dbReference type="AlphaFoldDB" id="A0A922I9V1"/>
<dbReference type="Proteomes" id="UP000790347">
    <property type="component" value="Unassembled WGS sequence"/>
</dbReference>
<keyword evidence="2" id="KW-1185">Reference proteome</keyword>
<name>A0A922I9V1_DERFA</name>
<reference evidence="1" key="2">
    <citation type="journal article" date="2022" name="Res Sq">
        <title>Comparative Genomics Reveals Insights into the Divergent Evolution of Astigmatic Mites and Household Pest Adaptations.</title>
        <authorList>
            <person name="Xiong Q."/>
            <person name="Wan A.T.-Y."/>
            <person name="Liu X.-Y."/>
            <person name="Fung C.S.-H."/>
            <person name="Xiao X."/>
            <person name="Malainual N."/>
            <person name="Hou J."/>
            <person name="Wang L."/>
            <person name="Wang M."/>
            <person name="Yang K."/>
            <person name="Cui Y."/>
            <person name="Leung E."/>
            <person name="Nong W."/>
            <person name="Shin S.-K."/>
            <person name="Au S."/>
            <person name="Jeong K.Y."/>
            <person name="Chew F.T."/>
            <person name="Hui J."/>
            <person name="Leung T.F."/>
            <person name="Tungtrongchitr A."/>
            <person name="Zhong N."/>
            <person name="Liu Z."/>
            <person name="Tsui S."/>
        </authorList>
    </citation>
    <scope>NUCLEOTIDE SEQUENCE</scope>
    <source>
        <strain evidence="1">Derf</strain>
        <tissue evidence="1">Whole organism</tissue>
    </source>
</reference>
<reference evidence="1" key="1">
    <citation type="submission" date="2013-05" db="EMBL/GenBank/DDBJ databases">
        <authorList>
            <person name="Yim A.K.Y."/>
            <person name="Chan T.F."/>
            <person name="Ji K.M."/>
            <person name="Liu X.Y."/>
            <person name="Zhou J.W."/>
            <person name="Li R.Q."/>
            <person name="Yang K.Y."/>
            <person name="Li J."/>
            <person name="Li M."/>
            <person name="Law P.T.W."/>
            <person name="Wu Y.L."/>
            <person name="Cai Z.L."/>
            <person name="Qin H."/>
            <person name="Bao Y."/>
            <person name="Leung R.K.K."/>
            <person name="Ng P.K.S."/>
            <person name="Zou J."/>
            <person name="Zhong X.J."/>
            <person name="Ran P.X."/>
            <person name="Zhong N.S."/>
            <person name="Liu Z.G."/>
            <person name="Tsui S.K.W."/>
        </authorList>
    </citation>
    <scope>NUCLEOTIDE SEQUENCE</scope>
    <source>
        <strain evidence="1">Derf</strain>
        <tissue evidence="1">Whole organism</tissue>
    </source>
</reference>
<comment type="caution">
    <text evidence="1">The sequence shown here is derived from an EMBL/GenBank/DDBJ whole genome shotgun (WGS) entry which is preliminary data.</text>
</comment>
<accession>A0A922I9V1</accession>
<protein>
    <submittedName>
        <fullName evidence="1">Uncharacterized protein</fullName>
    </submittedName>
</protein>
<gene>
    <name evidence="1" type="ORF">DERF_005623</name>
</gene>
<sequence length="73" mass="8587">MKLKTKYQAIMSHKYGKNFQMNFVFHISFIVHSDFQYIFKLSIDQSIDGLSSIRIRTTNGNGFIRLANIFDYS</sequence>
<proteinExistence type="predicted"/>